<dbReference type="EMBL" id="OM869522">
    <property type="protein sequence ID" value="UPW40946.1"/>
    <property type="molecule type" value="Genomic_DNA"/>
</dbReference>
<reference evidence="2" key="1">
    <citation type="submission" date="2022-02" db="EMBL/GenBank/DDBJ databases">
        <title>Towards deciphering the DNA virus diversity associated with rodent species in the families Cricetidae and Heteromyidae.</title>
        <authorList>
            <person name="Lund M."/>
            <person name="Larsen B.B."/>
            <person name="Gryseels S."/>
            <person name="Kraberger S."/>
            <person name="Rowsey D.M."/>
            <person name="Steger L."/>
            <person name="Yule K.M."/>
            <person name="Upham N.S."/>
            <person name="Worobey M."/>
            <person name="Van Doorslaer K."/>
            <person name="Varsani A."/>
        </authorList>
    </citation>
    <scope>NUCLEOTIDE SEQUENCE</scope>
    <source>
        <strain evidence="2">UA08Rod_6051</strain>
    </source>
</reference>
<evidence type="ECO:0000259" key="1">
    <source>
        <dbReference type="Pfam" id="PF23343"/>
    </source>
</evidence>
<protein>
    <submittedName>
        <fullName evidence="2">Replication initiator protein</fullName>
    </submittedName>
</protein>
<name>A0A976R579_9VIRU</name>
<feature type="domain" description="Replication-associated protein ORF2/G2P" evidence="1">
    <location>
        <begin position="100"/>
        <end position="223"/>
    </location>
</feature>
<sequence>MACYHPVPAWLPIRSQLFPMISQAQFLSLISASQGSLNSRRLFFMRCGYRPARPIFKKPKNLNGYREISVPCGRCIGCRISRCKDWSSRCWHESQQYEHNLFLTLTYAPEHLPVNGSGCPIVKVSDFQAFMKRFRQHLVRSGQESCRFFHCGEFGSLRGRPHYHALIFNSGVFPDLKFYKFSKSGEPLYMSKTITELWGKGRVIIGSVTYKSAGYVARYCLKKEYGNKDHRGPGLSEYITMSRRPGIGFTWFNKYKDQLLSIGFLNVPGKDGSYIKVPIPKYYLKILKNHLNFADEYDRFIYRRMCRACANQSEYIPERLAVKEQILLDRLRKLQRNLENEG</sequence>
<evidence type="ECO:0000313" key="2">
    <source>
        <dbReference type="EMBL" id="UPW40946.1"/>
    </source>
</evidence>
<accession>A0A976R579</accession>
<proteinExistence type="predicted"/>
<organism evidence="2">
    <name type="scientific">Sigmofec virus UA08Rod_6051</name>
    <dbReference type="NCBI Taxonomy" id="2929449"/>
    <lineage>
        <taxon>Viruses</taxon>
        <taxon>Monodnaviria</taxon>
        <taxon>Sangervirae</taxon>
        <taxon>Phixviricota</taxon>
        <taxon>Malgrandaviricetes</taxon>
        <taxon>Petitvirales</taxon>
        <taxon>Microviridae</taxon>
    </lineage>
</organism>
<dbReference type="InterPro" id="IPR056906">
    <property type="entry name" value="ORF2/G2P_dom"/>
</dbReference>
<dbReference type="Pfam" id="PF23343">
    <property type="entry name" value="REP_ORF2-G2P"/>
    <property type="match status" value="1"/>
</dbReference>